<dbReference type="PANTHER" id="PTHR10075">
    <property type="entry name" value="BASIGIN RELATED"/>
    <property type="match status" value="1"/>
</dbReference>
<dbReference type="GO" id="GO:0098632">
    <property type="term" value="F:cell-cell adhesion mediator activity"/>
    <property type="evidence" value="ECO:0007669"/>
    <property type="project" value="TreeGrafter"/>
</dbReference>
<dbReference type="EnsemblMetazoa" id="SCAU002108-RB">
    <property type="protein sequence ID" value="SCAU002108-PB"/>
    <property type="gene ID" value="SCAU002108"/>
</dbReference>
<evidence type="ECO:0000313" key="6">
    <source>
        <dbReference type="EnsemblMetazoa" id="SCAU002108-PA"/>
    </source>
</evidence>
<evidence type="ECO:0000256" key="3">
    <source>
        <dbReference type="SAM" id="Phobius"/>
    </source>
</evidence>
<dbReference type="EnsemblMetazoa" id="SCAU002108-RD">
    <property type="protein sequence ID" value="SCAU002108-PD"/>
    <property type="gene ID" value="SCAU002108"/>
</dbReference>
<dbReference type="EnsemblMetazoa" id="SCAU002108-RG">
    <property type="protein sequence ID" value="SCAU002108-PG"/>
    <property type="gene ID" value="SCAU002108"/>
</dbReference>
<keyword evidence="3" id="KW-0812">Transmembrane</keyword>
<dbReference type="PANTHER" id="PTHR10075:SF104">
    <property type="entry name" value="BASIGIN, ISOFORM G"/>
    <property type="match status" value="1"/>
</dbReference>
<keyword evidence="4" id="KW-0732">Signal</keyword>
<dbReference type="EnsemblMetazoa" id="SCAU002108-RE">
    <property type="protein sequence ID" value="SCAU002108-PE"/>
    <property type="gene ID" value="SCAU002108"/>
</dbReference>
<keyword evidence="3" id="KW-1133">Transmembrane helix</keyword>
<protein>
    <recommendedName>
        <fullName evidence="5">Ig-like domain-containing protein</fullName>
    </recommendedName>
</protein>
<evidence type="ECO:0000313" key="8">
    <source>
        <dbReference type="Proteomes" id="UP000095300"/>
    </source>
</evidence>
<dbReference type="SMART" id="SM00408">
    <property type="entry name" value="IGc2"/>
    <property type="match status" value="3"/>
</dbReference>
<dbReference type="SMART" id="SM00409">
    <property type="entry name" value="IG"/>
    <property type="match status" value="3"/>
</dbReference>
<dbReference type="Pfam" id="PF07679">
    <property type="entry name" value="I-set"/>
    <property type="match status" value="1"/>
</dbReference>
<dbReference type="SUPFAM" id="SSF48726">
    <property type="entry name" value="Immunoglobulin"/>
    <property type="match status" value="2"/>
</dbReference>
<sequence>MEAKFLAGVFSFLSIFLAIYAQSPVNDVEDSTEFEFDTALYYGDSTVNLGERFSITCIIPITDPINWLKDEEPIKLHNLRHGHDEHSYVLSESAIEGEKHKIEAHITVRHALKVHEGKYQCNNLHSSYHMLQVRTPDPDKPETLSPFLIQQHHMGGSRNRNEEYQRYFPTESGYVTIHDLTPSQSDEDDLFTRTWEPTEPETPPQILALPTKKPITTTTSGQQHHRSHHHAPHEHDVHLPHIQQMEHDLKHKLFLINTTHFDGSPVASMDTRYHNKTNGVGLVGMDLNPPPTPPHYTTESWRPTGIFYAATPPSFPPPRTTPAPATAPPPPPPQAGMMPYYHGMPAPYYVPGYQHKTHSGYQMAPASPGVGGGIQQQQTPYHIPPPNYYYPQYLPPPPPAQQQHPHQYYNPMVTFPSHAPGAMHMPGSGQQQLQHPPITYYPHPFQHYAQMPTNQQFVPMPVDRAATSAPIFAPEAASGGLQQQQQQQQQQQKQKQQLQQQQQQPPQLVFPGVVTNVLVPSNISLINSVDNEQESSVPNYDNADQQQLISFDIRSPLHIHCNIQGEGNNSLTWEKNGVEVSKIKELEGRYRIVVAERSFMIDKTDVHDDGLYSCVANNQRKDFNVVANLAVRVPSNLGVVEGEKLSIVCTVVGTNPQLSWTFGNLTINNSTDRYILRPDDNKIQNAILTIENVTLDDRGEYKCIGRNAATDNVKVREASDTSFIRVKGKFAALWPFLGICAEVLILCTIILIYEKRRNKSVVEDDTDPQDQ</sequence>
<dbReference type="EnsemblMetazoa" id="SCAU002108-RC">
    <property type="protein sequence ID" value="SCAU002108-PC"/>
    <property type="gene ID" value="SCAU002108"/>
</dbReference>
<feature type="region of interest" description="Disordered" evidence="2">
    <location>
        <begin position="476"/>
        <end position="503"/>
    </location>
</feature>
<dbReference type="Proteomes" id="UP000095300">
    <property type="component" value="Unassembled WGS sequence"/>
</dbReference>
<feature type="chain" id="PRO_5014271721" description="Ig-like domain-containing protein" evidence="4">
    <location>
        <begin position="22"/>
        <end position="771"/>
    </location>
</feature>
<evidence type="ECO:0000256" key="1">
    <source>
        <dbReference type="ARBA" id="ARBA00023319"/>
    </source>
</evidence>
<feature type="compositionally biased region" description="Low complexity" evidence="2">
    <location>
        <begin position="481"/>
        <end position="503"/>
    </location>
</feature>
<dbReference type="GO" id="GO:0070593">
    <property type="term" value="P:dendrite self-avoidance"/>
    <property type="evidence" value="ECO:0007669"/>
    <property type="project" value="TreeGrafter"/>
</dbReference>
<proteinExistence type="predicted"/>
<feature type="region of interest" description="Disordered" evidence="2">
    <location>
        <begin position="419"/>
        <end position="439"/>
    </location>
</feature>
<dbReference type="STRING" id="35570.A0A1I8NUC4"/>
<dbReference type="AlphaFoldDB" id="A0A1I8NUC4"/>
<evidence type="ECO:0000256" key="2">
    <source>
        <dbReference type="SAM" id="MobiDB-lite"/>
    </source>
</evidence>
<dbReference type="InterPro" id="IPR007110">
    <property type="entry name" value="Ig-like_dom"/>
</dbReference>
<dbReference type="InterPro" id="IPR013098">
    <property type="entry name" value="Ig_I-set"/>
</dbReference>
<dbReference type="VEuPathDB" id="VectorBase:SCAU002108"/>
<dbReference type="EnsemblMetazoa" id="SCAU002108-RF">
    <property type="protein sequence ID" value="SCAU002108-PF"/>
    <property type="gene ID" value="SCAU002108"/>
</dbReference>
<dbReference type="CDD" id="cd00096">
    <property type="entry name" value="Ig"/>
    <property type="match status" value="2"/>
</dbReference>
<dbReference type="OrthoDB" id="5970915at2759"/>
<dbReference type="GO" id="GO:0007411">
    <property type="term" value="P:axon guidance"/>
    <property type="evidence" value="ECO:0007669"/>
    <property type="project" value="TreeGrafter"/>
</dbReference>
<feature type="domain" description="Ig-like" evidence="5">
    <location>
        <begin position="627"/>
        <end position="719"/>
    </location>
</feature>
<name>A0A1I8NUC4_STOCA</name>
<dbReference type="Gene3D" id="2.60.40.10">
    <property type="entry name" value="Immunoglobulins"/>
    <property type="match status" value="2"/>
</dbReference>
<feature type="domain" description="Ig-like" evidence="5">
    <location>
        <begin position="538"/>
        <end position="624"/>
    </location>
</feature>
<dbReference type="Pfam" id="PF13927">
    <property type="entry name" value="Ig_3"/>
    <property type="match status" value="1"/>
</dbReference>
<reference evidence="6" key="2">
    <citation type="submission" date="2020-05" db="UniProtKB">
        <authorList>
            <consortium name="EnsemblMetazoa"/>
        </authorList>
    </citation>
    <scope>IDENTIFICATION</scope>
    <source>
        <strain evidence="6">USDA</strain>
    </source>
</reference>
<dbReference type="GO" id="GO:0007156">
    <property type="term" value="P:homophilic cell adhesion via plasma membrane adhesion molecules"/>
    <property type="evidence" value="ECO:0007669"/>
    <property type="project" value="TreeGrafter"/>
</dbReference>
<keyword evidence="8" id="KW-1185">Reference proteome</keyword>
<gene>
    <name evidence="6" type="primary">106090419</name>
</gene>
<evidence type="ECO:0000313" key="7">
    <source>
        <dbReference type="EnsemblMetazoa" id="SCAU002108-PE"/>
    </source>
</evidence>
<dbReference type="InterPro" id="IPR036179">
    <property type="entry name" value="Ig-like_dom_sf"/>
</dbReference>
<dbReference type="GO" id="GO:0030424">
    <property type="term" value="C:axon"/>
    <property type="evidence" value="ECO:0007669"/>
    <property type="project" value="TreeGrafter"/>
</dbReference>
<feature type="transmembrane region" description="Helical" evidence="3">
    <location>
        <begin position="732"/>
        <end position="753"/>
    </location>
</feature>
<dbReference type="FunFam" id="2.60.40.10:FF:002357">
    <property type="entry name" value="Basigin, isoform G"/>
    <property type="match status" value="1"/>
</dbReference>
<dbReference type="InterPro" id="IPR013783">
    <property type="entry name" value="Ig-like_fold"/>
</dbReference>
<dbReference type="PROSITE" id="PS50835">
    <property type="entry name" value="IG_LIKE"/>
    <property type="match status" value="2"/>
</dbReference>
<dbReference type="EnsemblMetazoa" id="SCAU002108-RA">
    <property type="protein sequence ID" value="SCAU002108-PA"/>
    <property type="gene ID" value="SCAU002108"/>
</dbReference>
<keyword evidence="1" id="KW-0393">Immunoglobulin domain</keyword>
<feature type="signal peptide" evidence="4">
    <location>
        <begin position="1"/>
        <end position="21"/>
    </location>
</feature>
<keyword evidence="3" id="KW-0472">Membrane</keyword>
<organism evidence="6 8">
    <name type="scientific">Stomoxys calcitrans</name>
    <name type="common">Stable fly</name>
    <name type="synonym">Conops calcitrans</name>
    <dbReference type="NCBI Taxonomy" id="35570"/>
    <lineage>
        <taxon>Eukaryota</taxon>
        <taxon>Metazoa</taxon>
        <taxon>Ecdysozoa</taxon>
        <taxon>Arthropoda</taxon>
        <taxon>Hexapoda</taxon>
        <taxon>Insecta</taxon>
        <taxon>Pterygota</taxon>
        <taxon>Neoptera</taxon>
        <taxon>Endopterygota</taxon>
        <taxon>Diptera</taxon>
        <taxon>Brachycera</taxon>
        <taxon>Muscomorpha</taxon>
        <taxon>Muscoidea</taxon>
        <taxon>Muscidae</taxon>
        <taxon>Stomoxys</taxon>
    </lineage>
</organism>
<dbReference type="GO" id="GO:0005886">
    <property type="term" value="C:plasma membrane"/>
    <property type="evidence" value="ECO:0007669"/>
    <property type="project" value="TreeGrafter"/>
</dbReference>
<evidence type="ECO:0000259" key="5">
    <source>
        <dbReference type="PROSITE" id="PS50835"/>
    </source>
</evidence>
<dbReference type="InterPro" id="IPR003598">
    <property type="entry name" value="Ig_sub2"/>
</dbReference>
<accession>A0A1I8NUC4</accession>
<reference evidence="7 8" key="1">
    <citation type="submission" date="2015-05" db="EMBL/GenBank/DDBJ databases">
        <authorList>
            <person name="Wilson R.K."/>
            <person name="Warren W.C."/>
            <person name="Olafson P."/>
        </authorList>
    </citation>
    <scope>NUCLEOTIDE SEQUENCE [LARGE SCALE GENOMIC DNA]</scope>
    <source>
        <strain evidence="7 8">USDA</strain>
    </source>
</reference>
<evidence type="ECO:0000256" key="4">
    <source>
        <dbReference type="SAM" id="SignalP"/>
    </source>
</evidence>
<dbReference type="InterPro" id="IPR003599">
    <property type="entry name" value="Ig_sub"/>
</dbReference>